<feature type="region of interest" description="Disordered" evidence="1">
    <location>
        <begin position="87"/>
        <end position="123"/>
    </location>
</feature>
<feature type="compositionally biased region" description="Polar residues" evidence="1">
    <location>
        <begin position="596"/>
        <end position="609"/>
    </location>
</feature>
<gene>
    <name evidence="2" type="ORF">FME351_LOCUS30528</name>
    <name evidence="3" type="ORF">TSG867_LOCUS23613</name>
</gene>
<evidence type="ECO:0008006" key="5">
    <source>
        <dbReference type="Google" id="ProtNLM"/>
    </source>
</evidence>
<feature type="compositionally biased region" description="Polar residues" evidence="1">
    <location>
        <begin position="87"/>
        <end position="115"/>
    </location>
</feature>
<dbReference type="Proteomes" id="UP000663862">
    <property type="component" value="Unassembled WGS sequence"/>
</dbReference>
<feature type="region of interest" description="Disordered" evidence="1">
    <location>
        <begin position="571"/>
        <end position="609"/>
    </location>
</feature>
<feature type="compositionally biased region" description="Low complexity" evidence="1">
    <location>
        <begin position="586"/>
        <end position="595"/>
    </location>
</feature>
<comment type="caution">
    <text evidence="2">The sequence shown here is derived from an EMBL/GenBank/DDBJ whole genome shotgun (WGS) entry which is preliminary data.</text>
</comment>
<evidence type="ECO:0000313" key="3">
    <source>
        <dbReference type="EMBL" id="CAF4535886.1"/>
    </source>
</evidence>
<evidence type="ECO:0000313" key="2">
    <source>
        <dbReference type="EMBL" id="CAF3745495.1"/>
    </source>
</evidence>
<evidence type="ECO:0000313" key="4">
    <source>
        <dbReference type="Proteomes" id="UP000663869"/>
    </source>
</evidence>
<sequence length="609" mass="69091">MRGGINSNYRSNKKSQSSILQLNTSAINAMGQNNNRTNAKNINTTAAYNLEEMIAYIRQNPNIALGIHHHLTEAPHLQQLHTPIEASTPQTPKRNLDSSDSNDAQISKQQRVLSNRKQKEYGQMNVSTAPKASLPLNNNIVLDQHQPQISEHQQGRLPFEQLKRAVSSNLPCFLIEYDQDVNSKNRPSDISAASFLEDHFKQQGISITFSLVGHSGIKLKLGVSNKEMYAALISTDKWPAQINNINITVIKPKFIPDAFALVVRYIPLQYNEEYVKEEIERNLQSVENVRRIQYHFQRRTNDFRFVVKDLREYNSTIKLGRISIGNTLCTITPFLTGNRMTFCTRCWCLGHMRDKCELENPRCRICLENLINGQTHVCLNRARCAQCNGDHQSLSSECNKVVEYRSELKAQVNNAISSGKLHRLIPQERTQSMEFQTKQNEFPSLPQCMSGATPWKLASSQQATTTNINGSEDVTKMLISINQNILDMKEYTHRIDEKLDRINDKVNQTALDTELHQATLEKLLPICASIVCDFIWPVMAQNVAGLGDKHSQLQKLLSNVDLLLRDLKSDYSARRKRSTSPPPQLSPSQQPSKSPNITTNIELDQNMSK</sequence>
<reference evidence="2" key="1">
    <citation type="submission" date="2021-02" db="EMBL/GenBank/DDBJ databases">
        <authorList>
            <person name="Nowell W R."/>
        </authorList>
    </citation>
    <scope>NUCLEOTIDE SEQUENCE</scope>
</reference>
<protein>
    <recommendedName>
        <fullName evidence="5">Gag-like protein</fullName>
    </recommendedName>
</protein>
<evidence type="ECO:0000256" key="1">
    <source>
        <dbReference type="SAM" id="MobiDB-lite"/>
    </source>
</evidence>
<dbReference type="Proteomes" id="UP000663869">
    <property type="component" value="Unassembled WGS sequence"/>
</dbReference>
<dbReference type="AlphaFoldDB" id="A0A818Y5H6"/>
<proteinExistence type="predicted"/>
<name>A0A818Y5H6_9BILA</name>
<dbReference type="EMBL" id="CAJOBQ010002053">
    <property type="protein sequence ID" value="CAF4535886.1"/>
    <property type="molecule type" value="Genomic_DNA"/>
</dbReference>
<organism evidence="2 4">
    <name type="scientific">Rotaria socialis</name>
    <dbReference type="NCBI Taxonomy" id="392032"/>
    <lineage>
        <taxon>Eukaryota</taxon>
        <taxon>Metazoa</taxon>
        <taxon>Spiralia</taxon>
        <taxon>Gnathifera</taxon>
        <taxon>Rotifera</taxon>
        <taxon>Eurotatoria</taxon>
        <taxon>Bdelloidea</taxon>
        <taxon>Philodinida</taxon>
        <taxon>Philodinidae</taxon>
        <taxon>Rotaria</taxon>
    </lineage>
</organism>
<dbReference type="EMBL" id="CAJNYU010004341">
    <property type="protein sequence ID" value="CAF3745495.1"/>
    <property type="molecule type" value="Genomic_DNA"/>
</dbReference>
<accession>A0A818Y5H6</accession>